<feature type="chain" id="PRO_5017961097" evidence="2">
    <location>
        <begin position="25"/>
        <end position="137"/>
    </location>
</feature>
<protein>
    <submittedName>
        <fullName evidence="3">Uncharacterized protein</fullName>
    </submittedName>
</protein>
<feature type="signal peptide" evidence="2">
    <location>
        <begin position="1"/>
        <end position="24"/>
    </location>
</feature>
<proteinExistence type="predicted"/>
<dbReference type="RefSeq" id="WP_124956555.1">
    <property type="nucleotide sequence ID" value="NZ_CBFHCE010000165.1"/>
</dbReference>
<dbReference type="EMBL" id="RQXU01000001">
    <property type="protein sequence ID" value="RRH92671.1"/>
    <property type="molecule type" value="Genomic_DNA"/>
</dbReference>
<reference evidence="4 5" key="2">
    <citation type="submission" date="2018-12" db="EMBL/GenBank/DDBJ databases">
        <title>The genome sequences of strain 502.</title>
        <authorList>
            <person name="Gao J."/>
            <person name="Sun J."/>
        </authorList>
    </citation>
    <scope>NUCLEOTIDE SEQUENCE [LARGE SCALE GENOMIC DNA]</scope>
    <source>
        <strain evidence="4 5">502</strain>
    </source>
</reference>
<feature type="region of interest" description="Disordered" evidence="1">
    <location>
        <begin position="75"/>
        <end position="137"/>
    </location>
</feature>
<accession>A0A3P3F240</accession>
<evidence type="ECO:0000313" key="5">
    <source>
        <dbReference type="Proteomes" id="UP000271137"/>
    </source>
</evidence>
<gene>
    <name evidence="3" type="ORF">EH244_02275</name>
    <name evidence="4" type="ORF">EJO66_04805</name>
</gene>
<reference evidence="3 6" key="1">
    <citation type="submission" date="2018-11" db="EMBL/GenBank/DDBJ databases">
        <title>The genome of Variovorax sp T529.</title>
        <authorList>
            <person name="Gao J."/>
        </authorList>
    </citation>
    <scope>NUCLEOTIDE SEQUENCE [LARGE SCALE GENOMIC DNA]</scope>
    <source>
        <strain evidence="3 6">T529</strain>
    </source>
</reference>
<dbReference type="Proteomes" id="UP000271137">
    <property type="component" value="Unassembled WGS sequence"/>
</dbReference>
<keyword evidence="5" id="KW-1185">Reference proteome</keyword>
<evidence type="ECO:0000256" key="1">
    <source>
        <dbReference type="SAM" id="MobiDB-lite"/>
    </source>
</evidence>
<evidence type="ECO:0000313" key="4">
    <source>
        <dbReference type="EMBL" id="RSZ43105.1"/>
    </source>
</evidence>
<feature type="compositionally biased region" description="Pro residues" evidence="1">
    <location>
        <begin position="80"/>
        <end position="90"/>
    </location>
</feature>
<name>A0A3P3F240_9BURK</name>
<organism evidence="3 6">
    <name type="scientific">Variovorax beijingensis</name>
    <dbReference type="NCBI Taxonomy" id="2496117"/>
    <lineage>
        <taxon>Bacteria</taxon>
        <taxon>Pseudomonadati</taxon>
        <taxon>Pseudomonadota</taxon>
        <taxon>Betaproteobacteria</taxon>
        <taxon>Burkholderiales</taxon>
        <taxon>Comamonadaceae</taxon>
        <taxon>Variovorax</taxon>
    </lineage>
</organism>
<keyword evidence="2" id="KW-0732">Signal</keyword>
<evidence type="ECO:0000256" key="2">
    <source>
        <dbReference type="SAM" id="SignalP"/>
    </source>
</evidence>
<sequence>MKLPLNLSCASLLVLALAAPAAWAKLPPPPATPEAKAKAAEAAAKTAWSGKVDAYKLCQAQDRVAAKYRASATAAGKPVPAAPATPPCADPGPFAFTPPADAKPIEAAGAHSPATTAASPPSTTQPAATANPTPKAQ</sequence>
<comment type="caution">
    <text evidence="3">The sequence shown here is derived from an EMBL/GenBank/DDBJ whole genome shotgun (WGS) entry which is preliminary data.</text>
</comment>
<dbReference type="Proteomes" id="UP000271590">
    <property type="component" value="Unassembled WGS sequence"/>
</dbReference>
<dbReference type="AlphaFoldDB" id="A0A3P3F240"/>
<evidence type="ECO:0000313" key="6">
    <source>
        <dbReference type="Proteomes" id="UP000271590"/>
    </source>
</evidence>
<evidence type="ECO:0000313" key="3">
    <source>
        <dbReference type="EMBL" id="RRH92671.1"/>
    </source>
</evidence>
<feature type="compositionally biased region" description="Low complexity" evidence="1">
    <location>
        <begin position="107"/>
        <end position="137"/>
    </location>
</feature>
<dbReference type="EMBL" id="RXFQ01000002">
    <property type="protein sequence ID" value="RSZ43105.1"/>
    <property type="molecule type" value="Genomic_DNA"/>
</dbReference>